<organism evidence="7 8">
    <name type="scientific">Nocardia panacis</name>
    <dbReference type="NCBI Taxonomy" id="2340916"/>
    <lineage>
        <taxon>Bacteria</taxon>
        <taxon>Bacillati</taxon>
        <taxon>Actinomycetota</taxon>
        <taxon>Actinomycetes</taxon>
        <taxon>Mycobacteriales</taxon>
        <taxon>Nocardiaceae</taxon>
        <taxon>Nocardia</taxon>
    </lineage>
</organism>
<dbReference type="SUPFAM" id="SSF55729">
    <property type="entry name" value="Acyl-CoA N-acyltransferases (Nat)"/>
    <property type="match status" value="1"/>
</dbReference>
<dbReference type="GO" id="GO:0030649">
    <property type="term" value="P:aminoglycoside antibiotic catabolic process"/>
    <property type="evidence" value="ECO:0007669"/>
    <property type="project" value="TreeGrafter"/>
</dbReference>
<keyword evidence="2" id="KW-1036">Host cytoplasmic vesicle</keyword>
<evidence type="ECO:0000256" key="4">
    <source>
        <dbReference type="ARBA" id="ARBA00023315"/>
    </source>
</evidence>
<comment type="subunit">
    <text evidence="5">Homohexamer; trimer of dimers.</text>
</comment>
<evidence type="ECO:0000313" key="8">
    <source>
        <dbReference type="Proteomes" id="UP000266677"/>
    </source>
</evidence>
<reference evidence="7 8" key="1">
    <citation type="submission" date="2018-09" db="EMBL/GenBank/DDBJ databases">
        <title>YIM PH21274 draft genome.</title>
        <authorList>
            <person name="Miao C."/>
        </authorList>
    </citation>
    <scope>NUCLEOTIDE SEQUENCE [LARGE SCALE GENOMIC DNA]</scope>
    <source>
        <strain evidence="7 8">YIM PH 21724</strain>
    </source>
</reference>
<dbReference type="InterPro" id="IPR036527">
    <property type="entry name" value="SCP2_sterol-bd_dom_sf"/>
</dbReference>
<dbReference type="RefSeq" id="WP_120038282.1">
    <property type="nucleotide sequence ID" value="NZ_QZFU01000012.1"/>
</dbReference>
<dbReference type="InterPro" id="IPR000182">
    <property type="entry name" value="GNAT_dom"/>
</dbReference>
<proteinExistence type="inferred from homology"/>
<feature type="active site" description="Proton donor" evidence="5">
    <location>
        <position position="128"/>
    </location>
</feature>
<dbReference type="SUPFAM" id="SSF55718">
    <property type="entry name" value="SCP-like"/>
    <property type="match status" value="1"/>
</dbReference>
<dbReference type="PANTHER" id="PTHR37817">
    <property type="entry name" value="N-ACETYLTRANSFERASE EIS"/>
    <property type="match status" value="1"/>
</dbReference>
<dbReference type="OrthoDB" id="8399956at2"/>
<dbReference type="EMBL" id="QZFU01000012">
    <property type="protein sequence ID" value="RJO78802.1"/>
    <property type="molecule type" value="Genomic_DNA"/>
</dbReference>
<dbReference type="Proteomes" id="UP000266677">
    <property type="component" value="Unassembled WGS sequence"/>
</dbReference>
<name>A0A3A4L7E0_9NOCA</name>
<comment type="similarity">
    <text evidence="1 5">Belongs to the acetyltransferase Eis family.</text>
</comment>
<accession>A0A3A4L7E0</accession>
<gene>
    <name evidence="7" type="ORF">D5S18_04555</name>
</gene>
<keyword evidence="3 5" id="KW-0808">Transferase</keyword>
<evidence type="ECO:0000259" key="6">
    <source>
        <dbReference type="PROSITE" id="PS51186"/>
    </source>
</evidence>
<evidence type="ECO:0000256" key="5">
    <source>
        <dbReference type="HAMAP-Rule" id="MF_01812"/>
    </source>
</evidence>
<evidence type="ECO:0000313" key="7">
    <source>
        <dbReference type="EMBL" id="RJO78802.1"/>
    </source>
</evidence>
<keyword evidence="4 5" id="KW-0012">Acyltransferase</keyword>
<evidence type="ECO:0000256" key="2">
    <source>
        <dbReference type="ARBA" id="ARBA00022488"/>
    </source>
</evidence>
<dbReference type="PANTHER" id="PTHR37817:SF1">
    <property type="entry name" value="N-ACETYLTRANSFERASE EIS"/>
    <property type="match status" value="1"/>
</dbReference>
<dbReference type="InterPro" id="IPR051554">
    <property type="entry name" value="Acetyltransferase_Eis"/>
</dbReference>
<dbReference type="GO" id="GO:0034069">
    <property type="term" value="F:aminoglycoside N-acetyltransferase activity"/>
    <property type="evidence" value="ECO:0007669"/>
    <property type="project" value="TreeGrafter"/>
</dbReference>
<feature type="active site" description="Proton acceptor; via carboxylate" evidence="5">
    <location>
        <position position="403"/>
    </location>
</feature>
<dbReference type="NCBIfam" id="NF002367">
    <property type="entry name" value="PRK01346.1-4"/>
    <property type="match status" value="1"/>
</dbReference>
<sequence length="403" mass="44858">MAPSPDITIRNAESSDADQMRLLTETNFAFRTDPELLKAEQQDPVFRTEDALIAVDQGRVVGQVKVGRQLLTVPGARAVEVAAISGVVVAPTHRRRGILRAMYTEQHRRTEEAGLPLTIFTVSEGTIYGRFGYGPVIVANSVTIDRTEAEFRSTAPDPGGVFLVDTAEAKDRIIDIYDRWHRQTIGTQASPPSQWRRVFADPESYRDGGTSLFTLLHADGYAQYRYMDKDDKNQVYVEDLRAVTPDAHVALWRALMGLDLIDEIATLLAEDDPLPYLLKDIRSVRVKNRHDLLWLRTMDIPAALTARTYLDDLDIVVAVDDPFRNAGGAFALRVRDGIAECEPTTRSADIELGIDVLASMYLGTYSPRLFAAANRLQAKDSGTVRALEAAFRTEHAAKLGWHF</sequence>
<dbReference type="Pfam" id="PF13530">
    <property type="entry name" value="SCP2_2"/>
    <property type="match status" value="1"/>
</dbReference>
<dbReference type="CDD" id="cd04301">
    <property type="entry name" value="NAT_SF"/>
    <property type="match status" value="1"/>
</dbReference>
<dbReference type="InterPro" id="IPR022902">
    <property type="entry name" value="NAcTrfase_Eis"/>
</dbReference>
<evidence type="ECO:0000256" key="1">
    <source>
        <dbReference type="ARBA" id="ARBA00009213"/>
    </source>
</evidence>
<dbReference type="AlphaFoldDB" id="A0A3A4L7E0"/>
<evidence type="ECO:0000256" key="3">
    <source>
        <dbReference type="ARBA" id="ARBA00022679"/>
    </source>
</evidence>
<feature type="binding site" evidence="5">
    <location>
        <begin position="95"/>
        <end position="100"/>
    </location>
    <ligand>
        <name>acetyl-CoA</name>
        <dbReference type="ChEBI" id="CHEBI:57288"/>
    </ligand>
</feature>
<dbReference type="Pfam" id="PF13527">
    <property type="entry name" value="Acetyltransf_9"/>
    <property type="match status" value="1"/>
</dbReference>
<dbReference type="InterPro" id="IPR025559">
    <property type="entry name" value="Eis_dom"/>
</dbReference>
<keyword evidence="8" id="KW-1185">Reference proteome</keyword>
<dbReference type="Gene3D" id="3.40.630.30">
    <property type="match status" value="2"/>
</dbReference>
<feature type="binding site" evidence="5">
    <location>
        <begin position="87"/>
        <end position="89"/>
    </location>
    <ligand>
        <name>acetyl-CoA</name>
        <dbReference type="ChEBI" id="CHEBI:57288"/>
    </ligand>
</feature>
<dbReference type="PROSITE" id="PS51186">
    <property type="entry name" value="GNAT"/>
    <property type="match status" value="1"/>
</dbReference>
<feature type="binding site" evidence="5">
    <location>
        <begin position="123"/>
        <end position="124"/>
    </location>
    <ligand>
        <name>acetyl-CoA</name>
        <dbReference type="ChEBI" id="CHEBI:57288"/>
    </ligand>
</feature>
<dbReference type="HAMAP" id="MF_01812">
    <property type="entry name" value="Eis"/>
    <property type="match status" value="1"/>
</dbReference>
<dbReference type="Gene3D" id="3.30.1050.10">
    <property type="entry name" value="SCP2 sterol-binding domain"/>
    <property type="match status" value="1"/>
</dbReference>
<dbReference type="InterPro" id="IPR041380">
    <property type="entry name" value="Acetyltransf_17"/>
</dbReference>
<feature type="domain" description="N-acetyltransferase" evidence="6">
    <location>
        <begin position="7"/>
        <end position="168"/>
    </location>
</feature>
<dbReference type="InterPro" id="IPR016181">
    <property type="entry name" value="Acyl_CoA_acyltransferase"/>
</dbReference>
<dbReference type="Pfam" id="PF17668">
    <property type="entry name" value="Acetyltransf_17"/>
    <property type="match status" value="1"/>
</dbReference>
<protein>
    <submittedName>
        <fullName evidence="7">GNAT family N-acetyltransferase</fullName>
    </submittedName>
</protein>
<comment type="caution">
    <text evidence="7">The sequence shown here is derived from an EMBL/GenBank/DDBJ whole genome shotgun (WGS) entry which is preliminary data.</text>
</comment>